<proteinExistence type="predicted"/>
<evidence type="ECO:0000313" key="2">
    <source>
        <dbReference type="EMBL" id="CAK0857926.1"/>
    </source>
</evidence>
<evidence type="ECO:0000256" key="1">
    <source>
        <dbReference type="SAM" id="MobiDB-lite"/>
    </source>
</evidence>
<feature type="compositionally biased region" description="Acidic residues" evidence="1">
    <location>
        <begin position="43"/>
        <end position="53"/>
    </location>
</feature>
<gene>
    <name evidence="2" type="ORF">PCOR1329_LOCUS47864</name>
</gene>
<dbReference type="Proteomes" id="UP001189429">
    <property type="component" value="Unassembled WGS sequence"/>
</dbReference>
<organism evidence="2 3">
    <name type="scientific">Prorocentrum cordatum</name>
    <dbReference type="NCBI Taxonomy" id="2364126"/>
    <lineage>
        <taxon>Eukaryota</taxon>
        <taxon>Sar</taxon>
        <taxon>Alveolata</taxon>
        <taxon>Dinophyceae</taxon>
        <taxon>Prorocentrales</taxon>
        <taxon>Prorocentraceae</taxon>
        <taxon>Prorocentrum</taxon>
    </lineage>
</organism>
<feature type="non-terminal residue" evidence="2">
    <location>
        <position position="1"/>
    </location>
</feature>
<feature type="region of interest" description="Disordered" evidence="1">
    <location>
        <begin position="1"/>
        <end position="31"/>
    </location>
</feature>
<feature type="region of interest" description="Disordered" evidence="1">
    <location>
        <begin position="43"/>
        <end position="83"/>
    </location>
</feature>
<dbReference type="EMBL" id="CAUYUJ010015770">
    <property type="protein sequence ID" value="CAK0857926.1"/>
    <property type="molecule type" value="Genomic_DNA"/>
</dbReference>
<sequence>NQTPAGLANQDIPQHAGDRDISQHAAAAAAPADRMRIFVEGVDVDAEDEEQQEAEAARRRRRLSLGSAQNSSFSHKAPSGSMMERKTLSSWFIDTASLTTKNTFLDCESPWTEPVELPRRPSSDPGASNGTSADTDQTESSVGSRAVGARDSSGASEDEDAAPRQAAQGLEGDEDQGRPPQLLLRREPELGAGRPVAGPGRCRCQAGGSRR</sequence>
<name>A0ABN9UFM6_9DINO</name>
<reference evidence="2" key="1">
    <citation type="submission" date="2023-10" db="EMBL/GenBank/DDBJ databases">
        <authorList>
            <person name="Chen Y."/>
            <person name="Shah S."/>
            <person name="Dougan E. K."/>
            <person name="Thang M."/>
            <person name="Chan C."/>
        </authorList>
    </citation>
    <scope>NUCLEOTIDE SEQUENCE [LARGE SCALE GENOMIC DNA]</scope>
</reference>
<protein>
    <submittedName>
        <fullName evidence="2">Uncharacterized protein</fullName>
    </submittedName>
</protein>
<feature type="region of interest" description="Disordered" evidence="1">
    <location>
        <begin position="103"/>
        <end position="211"/>
    </location>
</feature>
<comment type="caution">
    <text evidence="2">The sequence shown here is derived from an EMBL/GenBank/DDBJ whole genome shotgun (WGS) entry which is preliminary data.</text>
</comment>
<keyword evidence="3" id="KW-1185">Reference proteome</keyword>
<accession>A0ABN9UFM6</accession>
<evidence type="ECO:0000313" key="3">
    <source>
        <dbReference type="Proteomes" id="UP001189429"/>
    </source>
</evidence>
<feature type="compositionally biased region" description="Polar residues" evidence="1">
    <location>
        <begin position="125"/>
        <end position="143"/>
    </location>
</feature>